<evidence type="ECO:0000256" key="1">
    <source>
        <dbReference type="ARBA" id="ARBA00022490"/>
    </source>
</evidence>
<dbReference type="Gene3D" id="2.30.290.10">
    <property type="entry name" value="BH3618-like"/>
    <property type="match status" value="1"/>
</dbReference>
<keyword evidence="3 4" id="KW-0810">Translation regulation</keyword>
<proteinExistence type="inferred from homology"/>
<dbReference type="PANTHER" id="PTHR39190">
    <property type="entry name" value="FLAGELLAR ASSEMBLY FACTOR FLIW"/>
    <property type="match status" value="1"/>
</dbReference>
<name>A0ABZ0KZE2_9BACL</name>
<organism evidence="5 6">
    <name type="scientific">Sporosarcina jeotgali</name>
    <dbReference type="NCBI Taxonomy" id="3020056"/>
    <lineage>
        <taxon>Bacteria</taxon>
        <taxon>Bacillati</taxon>
        <taxon>Bacillota</taxon>
        <taxon>Bacilli</taxon>
        <taxon>Bacillales</taxon>
        <taxon>Caryophanaceae</taxon>
        <taxon>Sporosarcina</taxon>
    </lineage>
</organism>
<reference evidence="5 6" key="1">
    <citation type="submission" date="2023-01" db="EMBL/GenBank/DDBJ databases">
        <title>Sporosarcina sp. nov., isolated from Korean tranditional fermented seafood 'Jeotgal'.</title>
        <authorList>
            <person name="Yang A.-I."/>
        </authorList>
    </citation>
    <scope>NUCLEOTIDE SEQUENCE [LARGE SCALE GENOMIC DNA]</scope>
    <source>
        <strain evidence="5 6">B2O-1</strain>
    </source>
</reference>
<dbReference type="Proteomes" id="UP001303532">
    <property type="component" value="Chromosome"/>
</dbReference>
<comment type="function">
    <text evidence="4">Acts as an anti-CsrA protein, binds CsrA and prevents it from repressing translation of its target genes, one of which is flagellin. Binds to flagellin and participates in the assembly of the flagellum.</text>
</comment>
<accession>A0ABZ0KZE2</accession>
<comment type="similarity">
    <text evidence="4">Belongs to the FliW family.</text>
</comment>
<comment type="subunit">
    <text evidence="4">Interacts with translational regulator CsrA and flagellin(s).</text>
</comment>
<evidence type="ECO:0000256" key="2">
    <source>
        <dbReference type="ARBA" id="ARBA00022795"/>
    </source>
</evidence>
<keyword evidence="5" id="KW-0966">Cell projection</keyword>
<dbReference type="RefSeq" id="WP_323692644.1">
    <property type="nucleotide sequence ID" value="NZ_CP116341.1"/>
</dbReference>
<evidence type="ECO:0000313" key="6">
    <source>
        <dbReference type="Proteomes" id="UP001303532"/>
    </source>
</evidence>
<dbReference type="InterPro" id="IPR003775">
    <property type="entry name" value="Flagellar_assembly_factor_FliW"/>
</dbReference>
<protein>
    <recommendedName>
        <fullName evidence="4">Flagellar assembly factor FliW</fullName>
    </recommendedName>
</protein>
<dbReference type="NCBIfam" id="NF009793">
    <property type="entry name" value="PRK13285.1-1"/>
    <property type="match status" value="1"/>
</dbReference>
<keyword evidence="5" id="KW-0969">Cilium</keyword>
<keyword evidence="2 4" id="KW-1005">Bacterial flagellum biogenesis</keyword>
<dbReference type="PANTHER" id="PTHR39190:SF1">
    <property type="entry name" value="FLAGELLAR ASSEMBLY FACTOR FLIW"/>
    <property type="match status" value="1"/>
</dbReference>
<sequence>MNIQTKFHGEIEIKDISQWTFPNGLPGLEQEKTFVLLPIEGNNTFQVMQSTTTPIIGLIVSNPFPLVPDYSFKIDDSTIELLNIQSQEEFTVLVIMSLKQPFETSTLNLQGPLIFNTNNQKAKQMILNDTKYNLRHPIGELAAKGAQ</sequence>
<comment type="subcellular location">
    <subcellularLocation>
        <location evidence="4">Cytoplasm</location>
    </subcellularLocation>
</comment>
<keyword evidence="4" id="KW-0143">Chaperone</keyword>
<dbReference type="Pfam" id="PF02623">
    <property type="entry name" value="FliW"/>
    <property type="match status" value="1"/>
</dbReference>
<gene>
    <name evidence="4 5" type="primary">fliW</name>
    <name evidence="5" type="ORF">PGH26_03485</name>
</gene>
<evidence type="ECO:0000256" key="3">
    <source>
        <dbReference type="ARBA" id="ARBA00022845"/>
    </source>
</evidence>
<dbReference type="InterPro" id="IPR024046">
    <property type="entry name" value="Flagellar_assmbl_FliW_dom_sf"/>
</dbReference>
<dbReference type="EMBL" id="CP116341">
    <property type="protein sequence ID" value="WOV85003.1"/>
    <property type="molecule type" value="Genomic_DNA"/>
</dbReference>
<dbReference type="HAMAP" id="MF_01185">
    <property type="entry name" value="FliW"/>
    <property type="match status" value="1"/>
</dbReference>
<dbReference type="SUPFAM" id="SSF141457">
    <property type="entry name" value="BH3618-like"/>
    <property type="match status" value="1"/>
</dbReference>
<evidence type="ECO:0000313" key="5">
    <source>
        <dbReference type="EMBL" id="WOV85003.1"/>
    </source>
</evidence>
<keyword evidence="5" id="KW-0282">Flagellum</keyword>
<keyword evidence="1 4" id="KW-0963">Cytoplasm</keyword>
<evidence type="ECO:0000256" key="4">
    <source>
        <dbReference type="HAMAP-Rule" id="MF_01185"/>
    </source>
</evidence>
<keyword evidence="6" id="KW-1185">Reference proteome</keyword>